<dbReference type="SUPFAM" id="SSF53067">
    <property type="entry name" value="Actin-like ATPase domain"/>
    <property type="match status" value="2"/>
</dbReference>
<evidence type="ECO:0000313" key="2">
    <source>
        <dbReference type="EMBL" id="CAB4858018.1"/>
    </source>
</evidence>
<dbReference type="GO" id="GO:0016462">
    <property type="term" value="F:pyrophosphatase activity"/>
    <property type="evidence" value="ECO:0007669"/>
    <property type="project" value="TreeGrafter"/>
</dbReference>
<sequence length="308" mass="33263">MRLGVLDIGSNTVHLLLVEAHHGAAPVATASNKLELRLAEHVEDDGAIDAQGIELLVEFVAESVAFAEEEGVETLIAFATSALREAPNGAKVLARLRRAAGVRVTVLSGELEARTTFLAVRRWFGWSSGELFVADIGGGSLELALGRDEDPDSCLSVPLGAGRLTWQFAVAEDELDLKEMRKYVRAHLLDVADQLPERTNGRHFVATSKSFRQLARINGAASSSAGPFVTRKLKRSDVVGMSQRLAELNVDERASLPGVSRGRALQLPAAAVVAEAVMEIFDIDTFELCPWALREGLILRYLDAMPLG</sequence>
<protein>
    <submittedName>
        <fullName evidence="2">Unannotated protein</fullName>
    </submittedName>
</protein>
<gene>
    <name evidence="2" type="ORF">UFOPK3401_00094</name>
</gene>
<feature type="domain" description="Ppx/GppA phosphatase N-terminal" evidence="1">
    <location>
        <begin position="27"/>
        <end position="303"/>
    </location>
</feature>
<organism evidence="2">
    <name type="scientific">freshwater metagenome</name>
    <dbReference type="NCBI Taxonomy" id="449393"/>
    <lineage>
        <taxon>unclassified sequences</taxon>
        <taxon>metagenomes</taxon>
        <taxon>ecological metagenomes</taxon>
    </lineage>
</organism>
<dbReference type="Pfam" id="PF02541">
    <property type="entry name" value="Ppx-GppA"/>
    <property type="match status" value="1"/>
</dbReference>
<dbReference type="EMBL" id="CAFBLM010000002">
    <property type="protein sequence ID" value="CAB4858018.1"/>
    <property type="molecule type" value="Genomic_DNA"/>
</dbReference>
<dbReference type="PANTHER" id="PTHR30005">
    <property type="entry name" value="EXOPOLYPHOSPHATASE"/>
    <property type="match status" value="1"/>
</dbReference>
<dbReference type="InterPro" id="IPR050273">
    <property type="entry name" value="GppA/Ppx_hydrolase"/>
</dbReference>
<dbReference type="PANTHER" id="PTHR30005:SF0">
    <property type="entry name" value="RETROGRADE REGULATION PROTEIN 2"/>
    <property type="match status" value="1"/>
</dbReference>
<accession>A0A6J7CMI9</accession>
<dbReference type="CDD" id="cd24056">
    <property type="entry name" value="ASKHA_NBD_MtPPX1-like"/>
    <property type="match status" value="1"/>
</dbReference>
<dbReference type="AlphaFoldDB" id="A0A6J7CMI9"/>
<dbReference type="Gene3D" id="3.30.420.40">
    <property type="match status" value="1"/>
</dbReference>
<reference evidence="2" key="1">
    <citation type="submission" date="2020-05" db="EMBL/GenBank/DDBJ databases">
        <authorList>
            <person name="Chiriac C."/>
            <person name="Salcher M."/>
            <person name="Ghai R."/>
            <person name="Kavagutti S V."/>
        </authorList>
    </citation>
    <scope>NUCLEOTIDE SEQUENCE</scope>
</reference>
<dbReference type="Gene3D" id="3.30.420.150">
    <property type="entry name" value="Exopolyphosphatase. Domain 2"/>
    <property type="match status" value="1"/>
</dbReference>
<dbReference type="InterPro" id="IPR003695">
    <property type="entry name" value="Ppx_GppA_N"/>
</dbReference>
<proteinExistence type="predicted"/>
<name>A0A6J7CMI9_9ZZZZ</name>
<dbReference type="InterPro" id="IPR043129">
    <property type="entry name" value="ATPase_NBD"/>
</dbReference>
<evidence type="ECO:0000259" key="1">
    <source>
        <dbReference type="Pfam" id="PF02541"/>
    </source>
</evidence>